<dbReference type="Pfam" id="PF03452">
    <property type="entry name" value="Anp1"/>
    <property type="match status" value="1"/>
</dbReference>
<reference evidence="3" key="1">
    <citation type="submission" date="2020-12" db="EMBL/GenBank/DDBJ databases">
        <title>Metabolic potential, ecology and presence of endohyphal bacteria is reflected in genomic diversity of Mucoromycotina.</title>
        <authorList>
            <person name="Muszewska A."/>
            <person name="Okrasinska A."/>
            <person name="Steczkiewicz K."/>
            <person name="Drgas O."/>
            <person name="Orlowska M."/>
            <person name="Perlinska-Lenart U."/>
            <person name="Aleksandrzak-Piekarczyk T."/>
            <person name="Szatraj K."/>
            <person name="Zielenkiewicz U."/>
            <person name="Pilsyk S."/>
            <person name="Malc E."/>
            <person name="Mieczkowski P."/>
            <person name="Kruszewska J.S."/>
            <person name="Biernat P."/>
            <person name="Pawlowska J."/>
        </authorList>
    </citation>
    <scope>NUCLEOTIDE SEQUENCE</scope>
    <source>
        <strain evidence="3">WA0000067209</strain>
    </source>
</reference>
<dbReference type="InterPro" id="IPR052086">
    <property type="entry name" value="Mannan_Polymerase_Subunit"/>
</dbReference>
<protein>
    <submittedName>
        <fullName evidence="3">Uncharacterized protein</fullName>
    </submittedName>
</protein>
<keyword evidence="2" id="KW-0732">Signal</keyword>
<sequence length="341" mass="37784">AFVLSKRHWAILGLALIISITALLSTLSPASSDEQRCSTTTPNAPQPPIFKNMNDLTITDAAAHNDLVLVTILIKTDELKTIPALLSLLSSLSYPLDKLDLAFMLTDPTSGSKALLEHMLLHNKNKFRSVSAYAKTISTSLGDDKDSVYELQPLIRSALARARNYLIKSALRDEHKWILALDNNVHYVPSNIIEQLMDADVDVVVPNCMVQRSDGLLWGFDKSNWRETEVSNVLVEDFQQDFVLLEASMTKPPVGFWQLQTHRLLLIDMPTTADRHAKIPLDGIGSCFSLSKAHVHRTGVIYPPFPYRRAIDTEGFAQMAKASGFGVYGLPGVQVQHAPEP</sequence>
<feature type="signal peptide" evidence="2">
    <location>
        <begin position="1"/>
        <end position="32"/>
    </location>
</feature>
<proteinExistence type="inferred from homology"/>
<feature type="chain" id="PRO_5034818065" evidence="2">
    <location>
        <begin position="33"/>
        <end position="341"/>
    </location>
</feature>
<dbReference type="GO" id="GO:0006487">
    <property type="term" value="P:protein N-linked glycosylation"/>
    <property type="evidence" value="ECO:0007669"/>
    <property type="project" value="TreeGrafter"/>
</dbReference>
<dbReference type="GO" id="GO:0000136">
    <property type="term" value="C:mannan polymerase complex"/>
    <property type="evidence" value="ECO:0007669"/>
    <property type="project" value="TreeGrafter"/>
</dbReference>
<evidence type="ECO:0000313" key="4">
    <source>
        <dbReference type="Proteomes" id="UP000654370"/>
    </source>
</evidence>
<keyword evidence="4" id="KW-1185">Reference proteome</keyword>
<dbReference type="EMBL" id="JAEPQZ010000020">
    <property type="protein sequence ID" value="KAG2171502.1"/>
    <property type="molecule type" value="Genomic_DNA"/>
</dbReference>
<dbReference type="PANTHER" id="PTHR43083">
    <property type="entry name" value="MANNAN POLYMERASE II"/>
    <property type="match status" value="1"/>
</dbReference>
<name>A0A8H7U851_MORIS</name>
<dbReference type="GO" id="GO:0000032">
    <property type="term" value="P:cell wall mannoprotein biosynthetic process"/>
    <property type="evidence" value="ECO:0007669"/>
    <property type="project" value="TreeGrafter"/>
</dbReference>
<organism evidence="3 4">
    <name type="scientific">Mortierella isabellina</name>
    <name type="common">Filamentous fungus</name>
    <name type="synonym">Umbelopsis isabellina</name>
    <dbReference type="NCBI Taxonomy" id="91625"/>
    <lineage>
        <taxon>Eukaryota</taxon>
        <taxon>Fungi</taxon>
        <taxon>Fungi incertae sedis</taxon>
        <taxon>Mucoromycota</taxon>
        <taxon>Mucoromycotina</taxon>
        <taxon>Umbelopsidomycetes</taxon>
        <taxon>Umbelopsidales</taxon>
        <taxon>Umbelopsidaceae</taxon>
        <taxon>Umbelopsis</taxon>
    </lineage>
</organism>
<evidence type="ECO:0000256" key="1">
    <source>
        <dbReference type="ARBA" id="ARBA00037964"/>
    </source>
</evidence>
<dbReference type="OrthoDB" id="204164at2759"/>
<evidence type="ECO:0000313" key="3">
    <source>
        <dbReference type="EMBL" id="KAG2171502.1"/>
    </source>
</evidence>
<gene>
    <name evidence="3" type="ORF">INT43_008228</name>
</gene>
<comment type="similarity">
    <text evidence="1">Belongs to the ANP1/MMN9/VAN1 family.</text>
</comment>
<dbReference type="GO" id="GO:0000009">
    <property type="term" value="F:alpha-1,6-mannosyltransferase activity"/>
    <property type="evidence" value="ECO:0007669"/>
    <property type="project" value="TreeGrafter"/>
</dbReference>
<evidence type="ECO:0000256" key="2">
    <source>
        <dbReference type="SAM" id="SignalP"/>
    </source>
</evidence>
<comment type="caution">
    <text evidence="3">The sequence shown here is derived from an EMBL/GenBank/DDBJ whole genome shotgun (WGS) entry which is preliminary data.</text>
</comment>
<dbReference type="PANTHER" id="PTHR43083:SF6">
    <property type="entry name" value="MANNAN POLYMERASE COMPLEXES SUBUNIT MNN9"/>
    <property type="match status" value="1"/>
</dbReference>
<dbReference type="Proteomes" id="UP000654370">
    <property type="component" value="Unassembled WGS sequence"/>
</dbReference>
<dbReference type="InterPro" id="IPR029044">
    <property type="entry name" value="Nucleotide-diphossugar_trans"/>
</dbReference>
<dbReference type="AlphaFoldDB" id="A0A8H7U851"/>
<accession>A0A8H7U851</accession>
<feature type="non-terminal residue" evidence="3">
    <location>
        <position position="1"/>
    </location>
</feature>
<dbReference type="Gene3D" id="3.90.550.10">
    <property type="entry name" value="Spore Coat Polysaccharide Biosynthesis Protein SpsA, Chain A"/>
    <property type="match status" value="1"/>
</dbReference>